<evidence type="ECO:0000256" key="1">
    <source>
        <dbReference type="SAM" id="Phobius"/>
    </source>
</evidence>
<keyword evidence="1" id="KW-1133">Transmembrane helix</keyword>
<keyword evidence="1" id="KW-0472">Membrane</keyword>
<feature type="transmembrane region" description="Helical" evidence="1">
    <location>
        <begin position="12"/>
        <end position="37"/>
    </location>
</feature>
<dbReference type="OrthoDB" id="1144067at2"/>
<protein>
    <submittedName>
        <fullName evidence="2">Uncharacterized protein</fullName>
    </submittedName>
</protein>
<keyword evidence="1" id="KW-0812">Transmembrane</keyword>
<feature type="transmembrane region" description="Helical" evidence="1">
    <location>
        <begin position="58"/>
        <end position="81"/>
    </location>
</feature>
<keyword evidence="3" id="KW-1185">Reference proteome</keyword>
<dbReference type="AlphaFoldDB" id="A0A4Q0P404"/>
<organism evidence="2 3">
    <name type="scientific">Leeuwenhoekiella aequorea</name>
    <dbReference type="NCBI Taxonomy" id="283736"/>
    <lineage>
        <taxon>Bacteria</taxon>
        <taxon>Pseudomonadati</taxon>
        <taxon>Bacteroidota</taxon>
        <taxon>Flavobacteriia</taxon>
        <taxon>Flavobacteriales</taxon>
        <taxon>Flavobacteriaceae</taxon>
        <taxon>Leeuwenhoekiella</taxon>
    </lineage>
</organism>
<accession>A0A4Q0P404</accession>
<name>A0A4Q0P404_9FLAO</name>
<sequence length="103" mass="11594">MKALDYNLLVKGIFFDAVGMLSMAIPVVGPFLDLAWAPVAAKQMSKMYPGRKGKFASILVFIEEILPFTDIVPSFTLMWVYTFLINTEPRPSKGRVIPIRIKD</sequence>
<dbReference type="Proteomes" id="UP000289238">
    <property type="component" value="Unassembled WGS sequence"/>
</dbReference>
<dbReference type="EMBL" id="QOVM01000007">
    <property type="protein sequence ID" value="RXG20756.1"/>
    <property type="molecule type" value="Genomic_DNA"/>
</dbReference>
<evidence type="ECO:0000313" key="3">
    <source>
        <dbReference type="Proteomes" id="UP000289238"/>
    </source>
</evidence>
<evidence type="ECO:0000313" key="2">
    <source>
        <dbReference type="EMBL" id="RXG20756.1"/>
    </source>
</evidence>
<proteinExistence type="predicted"/>
<reference evidence="2 3" key="1">
    <citation type="submission" date="2018-07" db="EMBL/GenBank/DDBJ databases">
        <title>Leeuwenhoekiella genomics.</title>
        <authorList>
            <person name="Tahon G."/>
            <person name="Willems A."/>
        </authorList>
    </citation>
    <scope>NUCLEOTIDE SEQUENCE [LARGE SCALE GENOMIC DNA]</scope>
    <source>
        <strain evidence="2 3">LMG 22550</strain>
    </source>
</reference>
<dbReference type="RefSeq" id="WP_128758609.1">
    <property type="nucleotide sequence ID" value="NZ_QOVM01000007.1"/>
</dbReference>
<comment type="caution">
    <text evidence="2">The sequence shown here is derived from an EMBL/GenBank/DDBJ whole genome shotgun (WGS) entry which is preliminary data.</text>
</comment>
<gene>
    <name evidence="2" type="ORF">DSM00_2860</name>
</gene>